<proteinExistence type="predicted"/>
<keyword evidence="1" id="KW-0812">Transmembrane</keyword>
<sequence length="272" mass="28913">MRENWYRQVLFASMGLWIGGVGVLAGGVGAVSLALGPWWAGAAIGLGSGVLGGYLGARAAYHPSLHERFHGPVGLVLFAGVPIALLVAVLAVLVLGSTPSEGVTAALLGGAIVATVGGFVALLANLPLWKARVQESSTVYASWSARQPPTQRRRTKYMTGGFAVVAVAAGAVAFVVGVEFETMWWTVFAPLTAVLASVDSERTVEVRDAGVLVDSSLVAWADFESFELTDEALVLHRASRYVDRAQRFDREDVGDLDEAVRALDRFLDRRES</sequence>
<accession>A0ABD5VC64</accession>
<comment type="caution">
    <text evidence="2">The sequence shown here is derived from an EMBL/GenBank/DDBJ whole genome shotgun (WGS) entry which is preliminary data.</text>
</comment>
<feature type="transmembrane region" description="Helical" evidence="1">
    <location>
        <begin position="73"/>
        <end position="96"/>
    </location>
</feature>
<evidence type="ECO:0000256" key="1">
    <source>
        <dbReference type="SAM" id="Phobius"/>
    </source>
</evidence>
<dbReference type="EMBL" id="JBHSXN010000002">
    <property type="protein sequence ID" value="MFC6953155.1"/>
    <property type="molecule type" value="Genomic_DNA"/>
</dbReference>
<dbReference type="RefSeq" id="WP_336350121.1">
    <property type="nucleotide sequence ID" value="NZ_JAZAQL010000002.1"/>
</dbReference>
<feature type="transmembrane region" description="Helical" evidence="1">
    <location>
        <begin position="38"/>
        <end position="61"/>
    </location>
</feature>
<keyword evidence="3" id="KW-1185">Reference proteome</keyword>
<dbReference type="Proteomes" id="UP001596395">
    <property type="component" value="Unassembled WGS sequence"/>
</dbReference>
<feature type="transmembrane region" description="Helical" evidence="1">
    <location>
        <begin position="157"/>
        <end position="176"/>
    </location>
</feature>
<organism evidence="2 3">
    <name type="scientific">Halorubellus litoreus</name>
    <dbReference type="NCBI Taxonomy" id="755308"/>
    <lineage>
        <taxon>Archaea</taxon>
        <taxon>Methanobacteriati</taxon>
        <taxon>Methanobacteriota</taxon>
        <taxon>Stenosarchaea group</taxon>
        <taxon>Halobacteria</taxon>
        <taxon>Halobacteriales</taxon>
        <taxon>Halorubellaceae</taxon>
        <taxon>Halorubellus</taxon>
    </lineage>
</organism>
<reference evidence="2 3" key="1">
    <citation type="journal article" date="2019" name="Int. J. Syst. Evol. Microbiol.">
        <title>The Global Catalogue of Microorganisms (GCM) 10K type strain sequencing project: providing services to taxonomists for standard genome sequencing and annotation.</title>
        <authorList>
            <consortium name="The Broad Institute Genomics Platform"/>
            <consortium name="The Broad Institute Genome Sequencing Center for Infectious Disease"/>
            <person name="Wu L."/>
            <person name="Ma J."/>
        </authorList>
    </citation>
    <scope>NUCLEOTIDE SEQUENCE [LARGE SCALE GENOMIC DNA]</scope>
    <source>
        <strain evidence="2 3">GX26</strain>
    </source>
</reference>
<feature type="transmembrane region" description="Helical" evidence="1">
    <location>
        <begin position="9"/>
        <end position="32"/>
    </location>
</feature>
<protein>
    <recommendedName>
        <fullName evidence="4">DUF5673 domain-containing protein</fullName>
    </recommendedName>
</protein>
<keyword evidence="1" id="KW-0472">Membrane</keyword>
<name>A0ABD5VC64_9EURY</name>
<evidence type="ECO:0008006" key="4">
    <source>
        <dbReference type="Google" id="ProtNLM"/>
    </source>
</evidence>
<evidence type="ECO:0000313" key="3">
    <source>
        <dbReference type="Proteomes" id="UP001596395"/>
    </source>
</evidence>
<evidence type="ECO:0000313" key="2">
    <source>
        <dbReference type="EMBL" id="MFC6953155.1"/>
    </source>
</evidence>
<feature type="transmembrane region" description="Helical" evidence="1">
    <location>
        <begin position="102"/>
        <end position="124"/>
    </location>
</feature>
<keyword evidence="1" id="KW-1133">Transmembrane helix</keyword>
<dbReference type="AlphaFoldDB" id="A0ABD5VC64"/>
<gene>
    <name evidence="2" type="ORF">ACFQGB_09790</name>
</gene>